<dbReference type="Pfam" id="PF00005">
    <property type="entry name" value="ABC_tran"/>
    <property type="match status" value="1"/>
</dbReference>
<dbReference type="KEGG" id="ssw:SSGZ1_0260"/>
<proteinExistence type="predicted"/>
<evidence type="ECO:0000256" key="4">
    <source>
        <dbReference type="ARBA" id="ARBA00022840"/>
    </source>
</evidence>
<gene>
    <name evidence="10" type="ordered locus">SSGZ1_0260</name>
</gene>
<evidence type="ECO:0000256" key="7">
    <source>
        <dbReference type="SAM" id="Phobius"/>
    </source>
</evidence>
<protein>
    <submittedName>
        <fullName evidence="10">ABC transporter, transmembrane region</fullName>
    </submittedName>
</protein>
<keyword evidence="2 7" id="KW-0812">Transmembrane</keyword>
<dbReference type="SUPFAM" id="SSF90123">
    <property type="entry name" value="ABC transporter transmembrane region"/>
    <property type="match status" value="1"/>
</dbReference>
<dbReference type="GO" id="GO:0005886">
    <property type="term" value="C:plasma membrane"/>
    <property type="evidence" value="ECO:0007669"/>
    <property type="project" value="UniProtKB-SubCell"/>
</dbReference>
<evidence type="ECO:0000313" key="11">
    <source>
        <dbReference type="Proteomes" id="UP000002359"/>
    </source>
</evidence>
<dbReference type="CDD" id="cd03228">
    <property type="entry name" value="ABCC_MRP_Like"/>
    <property type="match status" value="1"/>
</dbReference>
<dbReference type="AlphaFoldDB" id="D5AFW0"/>
<dbReference type="HOGENOM" id="CLU_000604_84_9_9"/>
<reference evidence="10 11" key="1">
    <citation type="journal article" date="2009" name="J. Infect. Dis.">
        <title>Clinical, experimental, and genomic differences between intermediately pathogenic, highly pathogenic, and epidemic Streptococcus suis.</title>
        <authorList>
            <person name="Ye C."/>
            <person name="Zheng H."/>
            <person name="Zhang J."/>
            <person name="Jing H."/>
            <person name="Wang L."/>
            <person name="Xiong Y."/>
            <person name="Wang W."/>
            <person name="Zhou Z."/>
            <person name="Sun Q."/>
            <person name="Luo X."/>
            <person name="Du H."/>
            <person name="Gottschalk M."/>
            <person name="Xu J."/>
        </authorList>
    </citation>
    <scope>NUCLEOTIDE SEQUENCE [LARGE SCALE GENOMIC DNA]</scope>
    <source>
        <strain evidence="10 11">GZ1</strain>
    </source>
</reference>
<dbReference type="PANTHER" id="PTHR24221">
    <property type="entry name" value="ATP-BINDING CASSETTE SUB-FAMILY B"/>
    <property type="match status" value="1"/>
</dbReference>
<feature type="transmembrane region" description="Helical" evidence="7">
    <location>
        <begin position="304"/>
        <end position="324"/>
    </location>
</feature>
<dbReference type="GO" id="GO:0140359">
    <property type="term" value="F:ABC-type transporter activity"/>
    <property type="evidence" value="ECO:0007669"/>
    <property type="project" value="InterPro"/>
</dbReference>
<dbReference type="SUPFAM" id="SSF52540">
    <property type="entry name" value="P-loop containing nucleoside triphosphate hydrolases"/>
    <property type="match status" value="1"/>
</dbReference>
<dbReference type="PATRIC" id="fig|423211.3.peg.258"/>
<evidence type="ECO:0000313" key="10">
    <source>
        <dbReference type="EMBL" id="ADE30725.1"/>
    </source>
</evidence>
<dbReference type="InterPro" id="IPR003439">
    <property type="entry name" value="ABC_transporter-like_ATP-bd"/>
</dbReference>
<feature type="domain" description="ABC transporter" evidence="8">
    <location>
        <begin position="366"/>
        <end position="578"/>
    </location>
</feature>
<dbReference type="Pfam" id="PF00664">
    <property type="entry name" value="ABC_membrane"/>
    <property type="match status" value="1"/>
</dbReference>
<dbReference type="Gene3D" id="3.40.50.300">
    <property type="entry name" value="P-loop containing nucleotide triphosphate hydrolases"/>
    <property type="match status" value="1"/>
</dbReference>
<keyword evidence="3" id="KW-0547">Nucleotide-binding</keyword>
<dbReference type="InterPro" id="IPR003593">
    <property type="entry name" value="AAA+_ATPase"/>
</dbReference>
<dbReference type="PANTHER" id="PTHR24221:SF654">
    <property type="entry name" value="ATP-BINDING CASSETTE SUB-FAMILY B MEMBER 6"/>
    <property type="match status" value="1"/>
</dbReference>
<evidence type="ECO:0000256" key="3">
    <source>
        <dbReference type="ARBA" id="ARBA00022741"/>
    </source>
</evidence>
<dbReference type="GO" id="GO:0005524">
    <property type="term" value="F:ATP binding"/>
    <property type="evidence" value="ECO:0007669"/>
    <property type="project" value="UniProtKB-KW"/>
</dbReference>
<dbReference type="InterPro" id="IPR039421">
    <property type="entry name" value="Type_1_exporter"/>
</dbReference>
<feature type="transmembrane region" description="Helical" evidence="7">
    <location>
        <begin position="156"/>
        <end position="178"/>
    </location>
</feature>
<keyword evidence="5 7" id="KW-1133">Transmembrane helix</keyword>
<evidence type="ECO:0000259" key="8">
    <source>
        <dbReference type="PROSITE" id="PS50893"/>
    </source>
</evidence>
<dbReference type="PROSITE" id="PS50929">
    <property type="entry name" value="ABC_TM1F"/>
    <property type="match status" value="1"/>
</dbReference>
<dbReference type="Proteomes" id="UP000002359">
    <property type="component" value="Chromosome"/>
</dbReference>
<sequence>MPRFIRLAWLTVNWSINKENWRKQFMDKKEMPTRVLIPRLLQSMKHLLPRIAVAVCFAVLGQVVTIAIPVMLVYLAFNALTGNPAPLWTLGILILLALLRGAFRYGEHYFGHYVAFHTLAAYRRLIFAKLRALAPGKLDRQDSGSLLKMIGEDIEALEVFFAHTIAPICTGILVALGLTVYFGLSSWGLAFLALVTYALLAIAIPNQFAQQLQPLLKEQNASRKGYVSYFIESLKSMKDLMQFQQTDARFANLTQKSQEVNGQERRVAQTNFMQYAVSFLVVGLSIMGFAWLTFDLVGSQSLDLATGVALLVSFISSFAPFLELSRLPLGFKRAMNAGRNIYALLDEKEAERTGELVEVSVTDIAIEQLDFDYDVRETGLYRNLSVQFEQGGIIGLVGESGAGKSTLMKLIMRWYDWQQGQIRLSGLDSRQVDKAHLQGAFAYVPQVPQIFRQTIRENLVLGRTDISDETIMDLAEKCHMKERILAAPQGLDTLVEASDFSAGEGQRLELMRALLKNADCYIFDEPTSNLDSLNEARFIQLVKEHCQGMVFLISHRSSTMACADTIFRLEDGQLVKEK</sequence>
<dbReference type="InterPro" id="IPR036640">
    <property type="entry name" value="ABC1_TM_sf"/>
</dbReference>
<organism evidence="10 11">
    <name type="scientific">Streptococcus suis (strain GZ1)</name>
    <dbReference type="NCBI Taxonomy" id="423211"/>
    <lineage>
        <taxon>Bacteria</taxon>
        <taxon>Bacillati</taxon>
        <taxon>Bacillota</taxon>
        <taxon>Bacilli</taxon>
        <taxon>Lactobacillales</taxon>
        <taxon>Streptococcaceae</taxon>
        <taxon>Streptococcus</taxon>
    </lineage>
</organism>
<evidence type="ECO:0000259" key="9">
    <source>
        <dbReference type="PROSITE" id="PS50929"/>
    </source>
</evidence>
<dbReference type="Gene3D" id="1.20.1560.10">
    <property type="entry name" value="ABC transporter type 1, transmembrane domain"/>
    <property type="match status" value="1"/>
</dbReference>
<evidence type="ECO:0000256" key="2">
    <source>
        <dbReference type="ARBA" id="ARBA00022692"/>
    </source>
</evidence>
<feature type="transmembrane region" description="Helical" evidence="7">
    <location>
        <begin position="51"/>
        <end position="75"/>
    </location>
</feature>
<feature type="domain" description="ABC transmembrane type-1" evidence="9">
    <location>
        <begin position="52"/>
        <end position="327"/>
    </location>
</feature>
<feature type="transmembrane region" description="Helical" evidence="7">
    <location>
        <begin position="87"/>
        <end position="103"/>
    </location>
</feature>
<keyword evidence="4" id="KW-0067">ATP-binding</keyword>
<comment type="subcellular location">
    <subcellularLocation>
        <location evidence="1">Cell membrane</location>
        <topology evidence="1">Multi-pass membrane protein</topology>
    </subcellularLocation>
</comment>
<evidence type="ECO:0000256" key="6">
    <source>
        <dbReference type="ARBA" id="ARBA00023136"/>
    </source>
</evidence>
<dbReference type="EMBL" id="CP000837">
    <property type="protein sequence ID" value="ADE30725.1"/>
    <property type="molecule type" value="Genomic_DNA"/>
</dbReference>
<feature type="transmembrane region" description="Helical" evidence="7">
    <location>
        <begin position="184"/>
        <end position="204"/>
    </location>
</feature>
<dbReference type="PROSITE" id="PS50893">
    <property type="entry name" value="ABC_TRANSPORTER_2"/>
    <property type="match status" value="1"/>
</dbReference>
<feature type="transmembrane region" description="Helical" evidence="7">
    <location>
        <begin position="272"/>
        <end position="292"/>
    </location>
</feature>
<evidence type="ECO:0000256" key="5">
    <source>
        <dbReference type="ARBA" id="ARBA00022989"/>
    </source>
</evidence>
<accession>D5AFW0</accession>
<dbReference type="InterPro" id="IPR011527">
    <property type="entry name" value="ABC1_TM_dom"/>
</dbReference>
<dbReference type="GO" id="GO:0016887">
    <property type="term" value="F:ATP hydrolysis activity"/>
    <property type="evidence" value="ECO:0007669"/>
    <property type="project" value="InterPro"/>
</dbReference>
<keyword evidence="6 7" id="KW-0472">Membrane</keyword>
<dbReference type="SMART" id="SM00382">
    <property type="entry name" value="AAA"/>
    <property type="match status" value="1"/>
</dbReference>
<evidence type="ECO:0000256" key="1">
    <source>
        <dbReference type="ARBA" id="ARBA00004651"/>
    </source>
</evidence>
<name>D5AFW0_STRGZ</name>
<dbReference type="InterPro" id="IPR027417">
    <property type="entry name" value="P-loop_NTPase"/>
</dbReference>